<comment type="caution">
    <text evidence="1">The sequence shown here is derived from an EMBL/GenBank/DDBJ whole genome shotgun (WGS) entry which is preliminary data.</text>
</comment>
<dbReference type="InterPro" id="IPR054207">
    <property type="entry name" value="DUF6913"/>
</dbReference>
<name>A0A3M0FTL8_9FLAO</name>
<accession>A0A3M0FTL8</accession>
<evidence type="ECO:0000313" key="2">
    <source>
        <dbReference type="Proteomes" id="UP000281985"/>
    </source>
</evidence>
<reference evidence="1 2" key="1">
    <citation type="submission" date="2018-10" db="EMBL/GenBank/DDBJ databases">
        <title>Dokdonia luteus sp. nov., isolated from sea water.</title>
        <authorList>
            <person name="Zhou L.Y."/>
            <person name="Du Z.J."/>
        </authorList>
    </citation>
    <scope>NUCLEOTIDE SEQUENCE [LARGE SCALE GENOMIC DNA]</scope>
    <source>
        <strain evidence="1 2">SH27</strain>
    </source>
</reference>
<dbReference type="Proteomes" id="UP000281985">
    <property type="component" value="Unassembled WGS sequence"/>
</dbReference>
<protein>
    <submittedName>
        <fullName evidence="1">Uncharacterized protein</fullName>
    </submittedName>
</protein>
<dbReference type="RefSeq" id="WP_121918677.1">
    <property type="nucleotide sequence ID" value="NZ_REFV01000022.1"/>
</dbReference>
<organism evidence="1 2">
    <name type="scientific">Dokdonia sinensis</name>
    <dbReference type="NCBI Taxonomy" id="2479847"/>
    <lineage>
        <taxon>Bacteria</taxon>
        <taxon>Pseudomonadati</taxon>
        <taxon>Bacteroidota</taxon>
        <taxon>Flavobacteriia</taxon>
        <taxon>Flavobacteriales</taxon>
        <taxon>Flavobacteriaceae</taxon>
        <taxon>Dokdonia</taxon>
    </lineage>
</organism>
<dbReference type="AlphaFoldDB" id="A0A3M0FTL8"/>
<proteinExistence type="predicted"/>
<evidence type="ECO:0000313" key="1">
    <source>
        <dbReference type="EMBL" id="RMB56140.1"/>
    </source>
</evidence>
<keyword evidence="2" id="KW-1185">Reference proteome</keyword>
<sequence length="173" mass="19358">MFLSGLKEKSIVRRLKSVTSGRSYAGASGKITSVALLQDASMPFNSKELSDLIKVLGIAQAQLTVISYVSNPDKAELVDERTVADKHLGWKGVFKPVHLRNFVEQSFDVLISYYTDENLPLLALSAQSNASFKVGIGENYFDIQDLSIQIKRDQESVFIKELEKYLNILKIKK</sequence>
<dbReference type="EMBL" id="REFV01000022">
    <property type="protein sequence ID" value="RMB56140.1"/>
    <property type="molecule type" value="Genomic_DNA"/>
</dbReference>
<dbReference type="OrthoDB" id="1430532at2"/>
<gene>
    <name evidence="1" type="ORF">EAX61_15765</name>
</gene>
<dbReference type="Pfam" id="PF21857">
    <property type="entry name" value="DUF6913"/>
    <property type="match status" value="1"/>
</dbReference>